<evidence type="ECO:0000313" key="2">
    <source>
        <dbReference type="EMBL" id="MBY72003.1"/>
    </source>
</evidence>
<accession>A0A2S2Q2R2</accession>
<evidence type="ECO:0000256" key="1">
    <source>
        <dbReference type="SAM" id="MobiDB-lite"/>
    </source>
</evidence>
<reference evidence="2" key="1">
    <citation type="submission" date="2018-04" db="EMBL/GenBank/DDBJ databases">
        <title>Transcriptome assembly of Sipha flava.</title>
        <authorList>
            <person name="Scully E.D."/>
            <person name="Geib S.M."/>
            <person name="Palmer N.A."/>
            <person name="Koch K."/>
            <person name="Bradshaw J."/>
            <person name="Heng-Moss T."/>
            <person name="Sarath G."/>
        </authorList>
    </citation>
    <scope>NUCLEOTIDE SEQUENCE</scope>
</reference>
<feature type="region of interest" description="Disordered" evidence="1">
    <location>
        <begin position="79"/>
        <end position="106"/>
    </location>
</feature>
<feature type="compositionally biased region" description="Basic and acidic residues" evidence="1">
    <location>
        <begin position="92"/>
        <end position="106"/>
    </location>
</feature>
<name>A0A2S2Q2R2_9HEMI</name>
<organism evidence="2">
    <name type="scientific">Sipha flava</name>
    <name type="common">yellow sugarcane aphid</name>
    <dbReference type="NCBI Taxonomy" id="143950"/>
    <lineage>
        <taxon>Eukaryota</taxon>
        <taxon>Metazoa</taxon>
        <taxon>Ecdysozoa</taxon>
        <taxon>Arthropoda</taxon>
        <taxon>Hexapoda</taxon>
        <taxon>Insecta</taxon>
        <taxon>Pterygota</taxon>
        <taxon>Neoptera</taxon>
        <taxon>Paraneoptera</taxon>
        <taxon>Hemiptera</taxon>
        <taxon>Sternorrhyncha</taxon>
        <taxon>Aphidomorpha</taxon>
        <taxon>Aphidoidea</taxon>
        <taxon>Aphididae</taxon>
        <taxon>Sipha</taxon>
    </lineage>
</organism>
<dbReference type="AlphaFoldDB" id="A0A2S2Q2R2"/>
<feature type="compositionally biased region" description="Low complexity" evidence="1">
    <location>
        <begin position="9"/>
        <end position="21"/>
    </location>
</feature>
<feature type="region of interest" description="Disordered" evidence="1">
    <location>
        <begin position="1"/>
        <end position="46"/>
    </location>
</feature>
<protein>
    <submittedName>
        <fullName evidence="2">Uncharacterized protein</fullName>
    </submittedName>
</protein>
<sequence length="106" mass="12251">MRQPLSKCLSPTVPLSLSSTTRPRHETPPRHSSPIHKRSGDANARDNVRAATDPFWSVFFQPRTRVPSYFIRIHHFSVPPSTNCRSAKRLRNRDTDESPDRDTCRR</sequence>
<gene>
    <name evidence="2" type="ORF">g.130326</name>
</gene>
<dbReference type="EMBL" id="GGMS01002800">
    <property type="protein sequence ID" value="MBY72003.1"/>
    <property type="molecule type" value="Transcribed_RNA"/>
</dbReference>
<proteinExistence type="predicted"/>